<comment type="catalytic activity">
    <reaction evidence="1 15">
        <text>Thiol-dependent hydrolysis of ester, thioester, amide, peptide and isopeptide bonds formed by the C-terminal Gly of ubiquitin (a 76-residue protein attached to proteins as an intracellular targeting signal).</text>
        <dbReference type="EC" id="3.4.19.12"/>
    </reaction>
</comment>
<dbReference type="Gene3D" id="1.10.20.10">
    <property type="entry name" value="Histone, subunit A"/>
    <property type="match status" value="1"/>
</dbReference>
<keyword evidence="5 15" id="KW-0645">Protease</keyword>
<dbReference type="FunFam" id="1.25.40.770:FF:000001">
    <property type="entry name" value="Transcription initiation factor TFIID subunit 6"/>
    <property type="match status" value="1"/>
</dbReference>
<keyword evidence="19" id="KW-1185">Reference proteome</keyword>
<feature type="active site" description="Nucleophile" evidence="15">
    <location>
        <position position="737"/>
    </location>
</feature>
<dbReference type="Pfam" id="PF01088">
    <property type="entry name" value="Peptidase_C12"/>
    <property type="match status" value="1"/>
</dbReference>
<feature type="domain" description="UCH catalytic" evidence="17">
    <location>
        <begin position="651"/>
        <end position="881"/>
    </location>
</feature>
<evidence type="ECO:0000256" key="11">
    <source>
        <dbReference type="ARBA" id="ARBA00023163"/>
    </source>
</evidence>
<dbReference type="InterPro" id="IPR001578">
    <property type="entry name" value="Peptidase_C12_UCH"/>
</dbReference>
<evidence type="ECO:0000256" key="1">
    <source>
        <dbReference type="ARBA" id="ARBA00000707"/>
    </source>
</evidence>
<keyword evidence="12" id="KW-0539">Nucleus</keyword>
<dbReference type="Pfam" id="PF07571">
    <property type="entry name" value="TAF6_C"/>
    <property type="match status" value="1"/>
</dbReference>
<dbReference type="PRINTS" id="PR00707">
    <property type="entry name" value="UBCTHYDRLASE"/>
</dbReference>
<feature type="site" description="Important for enzyme activity" evidence="15">
    <location>
        <position position="831"/>
    </location>
</feature>
<dbReference type="GO" id="GO:0046982">
    <property type="term" value="F:protein heterodimerization activity"/>
    <property type="evidence" value="ECO:0007669"/>
    <property type="project" value="InterPro"/>
</dbReference>
<dbReference type="GO" id="GO:0046695">
    <property type="term" value="C:SLIK (SAGA-like) complex"/>
    <property type="evidence" value="ECO:0007669"/>
    <property type="project" value="InterPro"/>
</dbReference>
<organism evidence="18 19">
    <name type="scientific">Vespula pensylvanica</name>
    <name type="common">Western yellow jacket</name>
    <name type="synonym">Wasp</name>
    <dbReference type="NCBI Taxonomy" id="30213"/>
    <lineage>
        <taxon>Eukaryota</taxon>
        <taxon>Metazoa</taxon>
        <taxon>Ecdysozoa</taxon>
        <taxon>Arthropoda</taxon>
        <taxon>Hexapoda</taxon>
        <taxon>Insecta</taxon>
        <taxon>Pterygota</taxon>
        <taxon>Neoptera</taxon>
        <taxon>Endopterygota</taxon>
        <taxon>Hymenoptera</taxon>
        <taxon>Apocrita</taxon>
        <taxon>Aculeata</taxon>
        <taxon>Vespoidea</taxon>
        <taxon>Vespidae</taxon>
        <taxon>Vespinae</taxon>
        <taxon>Vespula</taxon>
    </lineage>
</organism>
<evidence type="ECO:0000256" key="2">
    <source>
        <dbReference type="ARBA" id="ARBA00004123"/>
    </source>
</evidence>
<proteinExistence type="inferred from homology"/>
<dbReference type="PANTHER" id="PTHR10221">
    <property type="entry name" value="TRANSCRIPTION INITIATION FACTOR TFIID SUBUNIT 6"/>
    <property type="match status" value="1"/>
</dbReference>
<dbReference type="GO" id="GO:0004843">
    <property type="term" value="F:cysteine-type deubiquitinase activity"/>
    <property type="evidence" value="ECO:0007669"/>
    <property type="project" value="UniProtKB-UniRule"/>
</dbReference>
<gene>
    <name evidence="18" type="ORF">H0235_015070</name>
</gene>
<name>A0A834KCR2_VESPE</name>
<evidence type="ECO:0000256" key="10">
    <source>
        <dbReference type="ARBA" id="ARBA00023015"/>
    </source>
</evidence>
<dbReference type="GO" id="GO:0003713">
    <property type="term" value="F:transcription coactivator activity"/>
    <property type="evidence" value="ECO:0007669"/>
    <property type="project" value="TreeGrafter"/>
</dbReference>
<dbReference type="GO" id="GO:0006511">
    <property type="term" value="P:ubiquitin-dependent protein catabolic process"/>
    <property type="evidence" value="ECO:0007669"/>
    <property type="project" value="UniProtKB-UniRule"/>
</dbReference>
<dbReference type="Gene3D" id="3.40.532.10">
    <property type="entry name" value="Peptidase C12, ubiquitin carboxyl-terminal hydrolase"/>
    <property type="match status" value="1"/>
</dbReference>
<dbReference type="GO" id="GO:0051123">
    <property type="term" value="P:RNA polymerase II preinitiation complex assembly"/>
    <property type="evidence" value="ECO:0007669"/>
    <property type="project" value="TreeGrafter"/>
</dbReference>
<dbReference type="FunFam" id="1.10.20.10:FF:000030">
    <property type="entry name" value="Transcription initiation factor TFIID subunit 6"/>
    <property type="match status" value="1"/>
</dbReference>
<evidence type="ECO:0000256" key="12">
    <source>
        <dbReference type="ARBA" id="ARBA00023242"/>
    </source>
</evidence>
<sequence length="1028" mass="113797">MECNNQNTSTMSENESMYGTTLSQESIKVIAESIGVGNFPDEAAKDLAEDVSYRLKEIIQDAAKFMRHGKRQRLTTHDIDHALKIKNVEPTYGFFAKDHIPFRFASGGGRELHFVEEKEIDLNEVVSMSGGQAWPKLPLEITLRAHWLCIDGVQPTIPENPPPVSKEAQKLESVDPTSKLTNKNQNIGAGKPGGGGKSQKLRNVETVHVKQLATHELSVEQQLYYKEITEACVGSDEARRAEALQSLSADPGLHEMLARMCTFIAEGVRVNVVQNHLALLIYLMRMVKALLDNPSLYLEKYLHELIPSVATCIVSRQLCMRPEADNHWALRDFASRLMAQICKNFNTSTNNVQTRVTRMFSQALAKCKETPLASLYGAIEGLCELGPEVIKALVIPKVKSISERIESCIEGPGLTNIDKNGAGHIKSLLVKSVAPVLKTVRTAPDYVEEYKLDYGYIGPALCAAVAKARTQPTALASTATTTALTTTQQQGPTCTTKTLVQTENVSVSNSNPGQQAGRTIMLGTSRTGNTTTTAGGQKFVILQSRSQTPTASNINSGTIQQQQSQTQQQQVKIAQSNVNSQKPHLQNVAPKLVVVCMSNSTHTNTSVTQQANMTNKTQNVFVTQQSVEHALSPEEEQSFEMPVDINRLTEGWLELESDPGLFTLLLEDFGVKGVQVEEIYDLQKSLEGPVYGFIFLFRWIEERRSRRKVVEQTESFVKDEDIVNNIFFAQQVVPNSCATHALLSVLLNCPNIHLGTTLSRLKLHTSGMCPENKGWAIGNTPELACAHNSHAMPQAKRRQDKNTGVSTGRFTGEAFHFVSYVPINGRLFELDGLKPYPMDHGPWKEHEEWTEQFRRVITDRLGMATGEQLQDIRFNLMAVVPDRRLAISHKLTMLKTNRQIVLEALQQLVKLSHQDNGTEKTTNDAEKIEKSCDRKNKVDEENLLPNKTERDESSTPSIERNNDATIDIEESTSNIGTAKIESSVEKVVMCALDYATPLRIQTSPAHSSSSTDTSSEIGSAFNSPTQGK</sequence>
<dbReference type="SMART" id="SM00803">
    <property type="entry name" value="TAF"/>
    <property type="match status" value="1"/>
</dbReference>
<keyword evidence="11" id="KW-0804">Transcription</keyword>
<dbReference type="SUPFAM" id="SSF47113">
    <property type="entry name" value="Histone-fold"/>
    <property type="match status" value="1"/>
</dbReference>
<dbReference type="Proteomes" id="UP000600918">
    <property type="component" value="Unassembled WGS sequence"/>
</dbReference>
<keyword evidence="6 15" id="KW-0833">Ubl conjugation pathway</keyword>
<feature type="region of interest" description="Disordered" evidence="16">
    <location>
        <begin position="915"/>
        <end position="969"/>
    </location>
</feature>
<comment type="subunit">
    <text evidence="14">Catalytic component of the polycomb repressive deubiquitinase (PR-DUB) complex, at least composed of caly/calypso, Asx and sba (MBD5/6 homolog). The PR-DUB complex associates with nucleosomes to mediate deubiquitination of histone H2AK118ub1 substrates; the association requires the positively charged C-terminal tail of caly, probably due to direct binding of DNA. Interacts (via ULD domain) with Asx (via DEUBAD domain); the interaction produces a stable heterodimer with a composite binding site for ubiquitin. Homodimerizes (via coiled-coil hinge-region between the UCH and ULD domains) to mediate assembly of 2 copies of the caly-Asx heterodimer into a bisymmetric tetramer; dimerization enhances PR-DUB association with nucleosomes.</text>
</comment>
<comment type="caution">
    <text evidence="18">The sequence shown here is derived from an EMBL/GenBank/DDBJ whole genome shotgun (WGS) entry which is preliminary data.</text>
</comment>
<evidence type="ECO:0000256" key="7">
    <source>
        <dbReference type="ARBA" id="ARBA00022801"/>
    </source>
</evidence>
<protein>
    <recommendedName>
        <fullName evidence="15">ubiquitinyl hydrolase 1</fullName>
        <ecNumber evidence="15">3.4.19.12</ecNumber>
    </recommendedName>
</protein>
<dbReference type="EC" id="3.4.19.12" evidence="15"/>
<evidence type="ECO:0000256" key="13">
    <source>
        <dbReference type="ARBA" id="ARBA00046227"/>
    </source>
</evidence>
<keyword evidence="10" id="KW-0805">Transcription regulation</keyword>
<keyword evidence="7 15" id="KW-0378">Hydrolase</keyword>
<dbReference type="Pfam" id="PF02969">
    <property type="entry name" value="TAF"/>
    <property type="match status" value="1"/>
</dbReference>
<dbReference type="GO" id="GO:0005669">
    <property type="term" value="C:transcription factor TFIID complex"/>
    <property type="evidence" value="ECO:0007669"/>
    <property type="project" value="InterPro"/>
</dbReference>
<dbReference type="CDD" id="cd08050">
    <property type="entry name" value="TAF6C"/>
    <property type="match status" value="1"/>
</dbReference>
<dbReference type="GO" id="GO:0006325">
    <property type="term" value="P:chromatin organization"/>
    <property type="evidence" value="ECO:0007669"/>
    <property type="project" value="UniProtKB-KW"/>
</dbReference>
<comment type="similarity">
    <text evidence="4">Belongs to the TAF6 family.</text>
</comment>
<dbReference type="InterPro" id="IPR038765">
    <property type="entry name" value="Papain-like_cys_pep_sf"/>
</dbReference>
<dbReference type="GO" id="GO:0016251">
    <property type="term" value="F:RNA polymerase II general transcription initiation factor activity"/>
    <property type="evidence" value="ECO:0007669"/>
    <property type="project" value="InterPro"/>
</dbReference>
<evidence type="ECO:0000259" key="17">
    <source>
        <dbReference type="PROSITE" id="PS52048"/>
    </source>
</evidence>
<dbReference type="InterPro" id="IPR004823">
    <property type="entry name" value="TAF_TATA-bd_Histone-like_dom"/>
</dbReference>
<comment type="function">
    <text evidence="13">Catalytic component of the polycomb repressive deubiquitinase (PR-DUB) complex, a complex that specifically mediates deubiquitination of histone H2A monoubiquitinated at 'Lys-119' (H2AK118ub1). Mediates bisymmetric organization of the PR-DUB complex and is involved in association with nucleosomes to mediate deubiquitination. Does not deubiquitinate monoubiquitinated histone H2B. Required to maintain the transcriptionally repressive state of homeotic genes throughout development. The PR-DUB complex has weak or no activity toward 'Lys-48'- and 'Lys-63'-linked polyubiquitin chains. Polycomb group (PcG) protein.</text>
</comment>
<dbReference type="AlphaFoldDB" id="A0A834KCR2"/>
<feature type="compositionally biased region" description="Low complexity" evidence="16">
    <location>
        <begin position="1002"/>
        <end position="1019"/>
    </location>
</feature>
<keyword evidence="9" id="KW-0156">Chromatin regulator</keyword>
<dbReference type="CDD" id="cd22931">
    <property type="entry name" value="HFD_TAF6"/>
    <property type="match status" value="1"/>
</dbReference>
<evidence type="ECO:0000256" key="6">
    <source>
        <dbReference type="ARBA" id="ARBA00022786"/>
    </source>
</evidence>
<evidence type="ECO:0000256" key="8">
    <source>
        <dbReference type="ARBA" id="ARBA00022807"/>
    </source>
</evidence>
<dbReference type="PROSITE" id="PS52048">
    <property type="entry name" value="UCH_DOMAIN"/>
    <property type="match status" value="1"/>
</dbReference>
<evidence type="ECO:0000313" key="18">
    <source>
        <dbReference type="EMBL" id="KAF7404376.1"/>
    </source>
</evidence>
<evidence type="ECO:0000256" key="14">
    <source>
        <dbReference type="ARBA" id="ARBA00049710"/>
    </source>
</evidence>
<dbReference type="EMBL" id="JACSDY010000016">
    <property type="protein sequence ID" value="KAF7404376.1"/>
    <property type="molecule type" value="Genomic_DNA"/>
</dbReference>
<feature type="region of interest" description="Disordered" evidence="16">
    <location>
        <begin position="1002"/>
        <end position="1028"/>
    </location>
</feature>
<keyword evidence="8 15" id="KW-0788">Thiol protease</keyword>
<dbReference type="InterPro" id="IPR046344">
    <property type="entry name" value="TAF6_C_sf"/>
</dbReference>
<dbReference type="InterPro" id="IPR037796">
    <property type="entry name" value="TAF6"/>
</dbReference>
<evidence type="ECO:0000256" key="3">
    <source>
        <dbReference type="ARBA" id="ARBA00007182"/>
    </source>
</evidence>
<feature type="region of interest" description="Disordered" evidence="16">
    <location>
        <begin position="173"/>
        <end position="199"/>
    </location>
</feature>
<dbReference type="Gene3D" id="1.25.40.770">
    <property type="entry name" value="TAF6, C-terminal HEAT repeat domain"/>
    <property type="match status" value="1"/>
</dbReference>
<dbReference type="SUPFAM" id="SSF54001">
    <property type="entry name" value="Cysteine proteinases"/>
    <property type="match status" value="1"/>
</dbReference>
<dbReference type="PANTHER" id="PTHR10221:SF9">
    <property type="entry name" value="TRANSCRIPTION INITIATION FACTOR TFIID SUBUNIT 6"/>
    <property type="match status" value="1"/>
</dbReference>
<feature type="compositionally biased region" description="Polar residues" evidence="16">
    <location>
        <begin position="175"/>
        <end position="187"/>
    </location>
</feature>
<feature type="active site" description="Proton donor" evidence="15">
    <location>
        <position position="816"/>
    </location>
</feature>
<evidence type="ECO:0000256" key="5">
    <source>
        <dbReference type="ARBA" id="ARBA00022670"/>
    </source>
</evidence>
<dbReference type="GO" id="GO:0000124">
    <property type="term" value="C:SAGA complex"/>
    <property type="evidence" value="ECO:0007669"/>
    <property type="project" value="InterPro"/>
</dbReference>
<comment type="subcellular location">
    <subcellularLocation>
        <location evidence="2">Nucleus</location>
    </subcellularLocation>
</comment>
<evidence type="ECO:0000256" key="9">
    <source>
        <dbReference type="ARBA" id="ARBA00022853"/>
    </source>
</evidence>
<evidence type="ECO:0000256" key="16">
    <source>
        <dbReference type="SAM" id="MobiDB-lite"/>
    </source>
</evidence>
<evidence type="ECO:0000256" key="15">
    <source>
        <dbReference type="PROSITE-ProRule" id="PRU01393"/>
    </source>
</evidence>
<accession>A0A834KCR2</accession>
<comment type="similarity">
    <text evidence="3">Belongs to the peptidase C12 family. BAP1 subfamily.</text>
</comment>
<reference evidence="18" key="1">
    <citation type="journal article" date="2020" name="G3 (Bethesda)">
        <title>High-Quality Assemblies for Three Invasive Social Wasps from the &lt;i&gt;Vespula&lt;/i&gt; Genus.</title>
        <authorList>
            <person name="Harrop T.W.R."/>
            <person name="Guhlin J."/>
            <person name="McLaughlin G.M."/>
            <person name="Permina E."/>
            <person name="Stockwell P."/>
            <person name="Gilligan J."/>
            <person name="Le Lec M.F."/>
            <person name="Gruber M.A.M."/>
            <person name="Quinn O."/>
            <person name="Lovegrove M."/>
            <person name="Duncan E.J."/>
            <person name="Remnant E.J."/>
            <person name="Van Eeckhoven J."/>
            <person name="Graham B."/>
            <person name="Knapp R.A."/>
            <person name="Langford K.W."/>
            <person name="Kronenberg Z."/>
            <person name="Press M.O."/>
            <person name="Eacker S.M."/>
            <person name="Wilson-Rankin E.E."/>
            <person name="Purcell J."/>
            <person name="Lester P.J."/>
            <person name="Dearden P.K."/>
        </authorList>
    </citation>
    <scope>NUCLEOTIDE SEQUENCE</scope>
    <source>
        <strain evidence="18">Volc-1</strain>
    </source>
</reference>
<feature type="compositionally biased region" description="Basic and acidic residues" evidence="16">
    <location>
        <begin position="915"/>
        <end position="940"/>
    </location>
</feature>
<dbReference type="InterPro" id="IPR036959">
    <property type="entry name" value="Peptidase_C12_UCH_sf"/>
</dbReference>
<evidence type="ECO:0000256" key="4">
    <source>
        <dbReference type="ARBA" id="ARBA00007688"/>
    </source>
</evidence>
<dbReference type="CDD" id="cd09617">
    <property type="entry name" value="Peptidase_C12_UCH37_BAP1"/>
    <property type="match status" value="1"/>
</dbReference>
<dbReference type="FunFam" id="3.40.532.10:FF:000002">
    <property type="entry name" value="Ubiquitin carboxyl-terminal hydrolase"/>
    <property type="match status" value="1"/>
</dbReference>
<dbReference type="InterPro" id="IPR011442">
    <property type="entry name" value="TAF6_C"/>
</dbReference>
<dbReference type="InterPro" id="IPR009072">
    <property type="entry name" value="Histone-fold"/>
</dbReference>
<evidence type="ECO:0000313" key="19">
    <source>
        <dbReference type="Proteomes" id="UP000600918"/>
    </source>
</evidence>
<feature type="site" description="Transition state stabilizer" evidence="15">
    <location>
        <position position="731"/>
    </location>
</feature>